<dbReference type="Proteomes" id="UP000644699">
    <property type="component" value="Unassembled WGS sequence"/>
</dbReference>
<dbReference type="AlphaFoldDB" id="A0A916ZKC6"/>
<reference evidence="2" key="2">
    <citation type="submission" date="2020-09" db="EMBL/GenBank/DDBJ databases">
        <authorList>
            <person name="Sun Q."/>
            <person name="Zhou Y."/>
        </authorList>
    </citation>
    <scope>NUCLEOTIDE SEQUENCE</scope>
    <source>
        <strain evidence="2">CGMCC 1.15367</strain>
    </source>
</reference>
<organism evidence="2 3">
    <name type="scientific">Aureimonas endophytica</name>
    <dbReference type="NCBI Taxonomy" id="2027858"/>
    <lineage>
        <taxon>Bacteria</taxon>
        <taxon>Pseudomonadati</taxon>
        <taxon>Pseudomonadota</taxon>
        <taxon>Alphaproteobacteria</taxon>
        <taxon>Hyphomicrobiales</taxon>
        <taxon>Aurantimonadaceae</taxon>
        <taxon>Aureimonas</taxon>
    </lineage>
</organism>
<gene>
    <name evidence="2" type="ORF">GCM10011390_19500</name>
</gene>
<sequence>MDVSGEPPSRAEARRARLEEELRENLRRRKEQARARRARPGEDAPAEAGDPDADAARED</sequence>
<feature type="region of interest" description="Disordered" evidence="1">
    <location>
        <begin position="1"/>
        <end position="59"/>
    </location>
</feature>
<accession>A0A916ZKC6</accession>
<reference evidence="2" key="1">
    <citation type="journal article" date="2014" name="Int. J. Syst. Evol. Microbiol.">
        <title>Complete genome sequence of Corynebacterium casei LMG S-19264T (=DSM 44701T), isolated from a smear-ripened cheese.</title>
        <authorList>
            <consortium name="US DOE Joint Genome Institute (JGI-PGF)"/>
            <person name="Walter F."/>
            <person name="Albersmeier A."/>
            <person name="Kalinowski J."/>
            <person name="Ruckert C."/>
        </authorList>
    </citation>
    <scope>NUCLEOTIDE SEQUENCE</scope>
    <source>
        <strain evidence="2">CGMCC 1.15367</strain>
    </source>
</reference>
<evidence type="ECO:0000256" key="1">
    <source>
        <dbReference type="SAM" id="MobiDB-lite"/>
    </source>
</evidence>
<evidence type="ECO:0000313" key="2">
    <source>
        <dbReference type="EMBL" id="GGE00772.1"/>
    </source>
</evidence>
<feature type="compositionally biased region" description="Basic and acidic residues" evidence="1">
    <location>
        <begin position="9"/>
        <end position="25"/>
    </location>
</feature>
<feature type="compositionally biased region" description="Basic residues" evidence="1">
    <location>
        <begin position="26"/>
        <end position="38"/>
    </location>
</feature>
<protein>
    <submittedName>
        <fullName evidence="2">Uncharacterized protein</fullName>
    </submittedName>
</protein>
<dbReference type="EMBL" id="BMIQ01000002">
    <property type="protein sequence ID" value="GGE00772.1"/>
    <property type="molecule type" value="Genomic_DNA"/>
</dbReference>
<proteinExistence type="predicted"/>
<comment type="caution">
    <text evidence="2">The sequence shown here is derived from an EMBL/GenBank/DDBJ whole genome shotgun (WGS) entry which is preliminary data.</text>
</comment>
<keyword evidence="3" id="KW-1185">Reference proteome</keyword>
<name>A0A916ZKC6_9HYPH</name>
<evidence type="ECO:0000313" key="3">
    <source>
        <dbReference type="Proteomes" id="UP000644699"/>
    </source>
</evidence>